<evidence type="ECO:0000256" key="7">
    <source>
        <dbReference type="ARBA" id="ARBA00023163"/>
    </source>
</evidence>
<evidence type="ECO:0000256" key="5">
    <source>
        <dbReference type="ARBA" id="ARBA00023015"/>
    </source>
</evidence>
<dbReference type="GO" id="GO:0007283">
    <property type="term" value="P:spermatogenesis"/>
    <property type="evidence" value="ECO:0007669"/>
    <property type="project" value="UniProtKB-KW"/>
</dbReference>
<evidence type="ECO:0000256" key="6">
    <source>
        <dbReference type="ARBA" id="ARBA00023125"/>
    </source>
</evidence>
<feature type="compositionally biased region" description="Low complexity" evidence="9">
    <location>
        <begin position="868"/>
        <end position="889"/>
    </location>
</feature>
<feature type="region of interest" description="Disordered" evidence="9">
    <location>
        <begin position="862"/>
        <end position="926"/>
    </location>
</feature>
<comment type="subcellular location">
    <subcellularLocation>
        <location evidence="1">Nucleus</location>
    </subcellularLocation>
</comment>
<reference evidence="11" key="1">
    <citation type="submission" date="2020-10" db="EMBL/GenBank/DDBJ databases">
        <title>Feather gene expression reveals the developmental basis of iridescence in African starlings.</title>
        <authorList>
            <person name="Rubenstein D.R."/>
        </authorList>
    </citation>
    <scope>NUCLEOTIDE SEQUENCE</scope>
    <source>
        <strain evidence="11">SS15</strain>
        <tissue evidence="11">Liver</tissue>
    </source>
</reference>
<dbReference type="InterPro" id="IPR011598">
    <property type="entry name" value="bHLH_dom"/>
</dbReference>
<sequence>MDRSAPEEPQTIPQSPASVADPAPVAVGPGGSSDSSFGEQNLGFATPEASLVEMMDIEYTQLQHILCSHTEAQSSEGEVEAGLSAFSSPGPSADPPLQQPSPSTSQDGGSSNSSGNQSVCPVTCQSGLPCDSYWPSSNPHLGYADLQELRMMLLSESNLPVNQREKAPNSSSSVEVSGCSVAKAKQGENFLGENKENIFVENSALAPEVRSKPAVRARLEDRFNSSPTENPRCQEPQESGVTLNNLVTLIRQPSEVVGVPLHQQGNRCAALGKNKAAPATHSLPFTYPFFTMNACSAAGSANPSQAQTCGTSCTILEAAKHQDLGIPKTFPFLYQEVESTKQTVGAINKALPEEVWIKVGDTLCKQAINRSCSRINLLDANMDRKPLGEIRNTRDNNQSTAAAQGPWQSAQPSSSVQVQSGSQDGSAQRRERHNRLERDRRRRIRVCCDELNLLVPFCTIDTDKATTLQWTTAFLKYIQERHGDSLKQEFETVFCGKTGRRLKIGRPDSSLEQREEGKGALEDQDAQHFPWCQEDPGAQLAQAVLSFQEPGASSGVNCTEFKDTYQLSFVTWEAICSSKALRERPELTLHLLLTARITLRELGALSSHSCSSMREFSLPKAELHSSPADEGIQVSGQRFAENTDLPKHHAPNHLSHHTDLETSDTTGSYGALEAKGSLQRERSALTSLTRNANITLAGTPKSAVIFRSHKSTLPTPWDIFLDPRLLSPKLLPHWPIYQPTAGGFCPVPVPSTLPSQLSAAWGAPHPSVECLECSIPWDCRYCITGSFIYAKKQQEHPRELRHPVDGERFSNTVSLALWLERFSLAGSDPASPSVGTEKVDETRQENIPAYVKDLKDLREDDKILTSTPGRPGNPASPAAPGFPGAPFGPYMRGCPEAADLEKQSSSSGSAPAPPLTEPAPAPCHSHQCRPCQMVQGVLEVQEGLVVQFLEGTGEKAAKPFLLQGPADPSSSSRGSAYRAETPRLQINLWLQLEQGRGAELGGEGDLKSTDSLRTSPLAADGFALAPEAEGPMLRFMAKLTGLFLNVFLSTFLRFTAASVASGTAGSLVSGLARQFIPCSRKGNSLKEKKFSGQMSKDDIQPKGMVGKTNQNPAHGNGMDLEES</sequence>
<evidence type="ECO:0000256" key="9">
    <source>
        <dbReference type="SAM" id="MobiDB-lite"/>
    </source>
</evidence>
<accession>A0A835P0I8</accession>
<dbReference type="AlphaFoldDB" id="A0A835P0I8"/>
<dbReference type="GO" id="GO:0000981">
    <property type="term" value="F:DNA-binding transcription factor activity, RNA polymerase II-specific"/>
    <property type="evidence" value="ECO:0007669"/>
    <property type="project" value="TreeGrafter"/>
</dbReference>
<evidence type="ECO:0000256" key="2">
    <source>
        <dbReference type="ARBA" id="ARBA00022473"/>
    </source>
</evidence>
<keyword evidence="5" id="KW-0805">Transcription regulation</keyword>
<dbReference type="EMBL" id="JADDUC020000018">
    <property type="protein sequence ID" value="KAI1233474.1"/>
    <property type="molecule type" value="Genomic_DNA"/>
</dbReference>
<dbReference type="InterPro" id="IPR036638">
    <property type="entry name" value="HLH_DNA-bd_sf"/>
</dbReference>
<dbReference type="InterPro" id="IPR039583">
    <property type="entry name" value="TCFL5/SOLH1/2"/>
</dbReference>
<feature type="region of interest" description="Disordered" evidence="9">
    <location>
        <begin position="71"/>
        <end position="118"/>
    </location>
</feature>
<feature type="compositionally biased region" description="Pro residues" evidence="9">
    <location>
        <begin position="911"/>
        <end position="921"/>
    </location>
</feature>
<keyword evidence="7" id="KW-0804">Transcription</keyword>
<proteinExistence type="predicted"/>
<feature type="domain" description="BHLH" evidence="10">
    <location>
        <begin position="428"/>
        <end position="478"/>
    </location>
</feature>
<name>A0A835P0I8_9PASS</name>
<dbReference type="PANTHER" id="PTHR15402">
    <property type="entry name" value="TRANSCRIPTION FACTOR-LIKE 5 PROTEIN"/>
    <property type="match status" value="1"/>
</dbReference>
<reference evidence="12 13" key="2">
    <citation type="journal article" date="2021" name="J. Hered.">
        <title>Feather Gene Expression Elucidates the Developmental Basis of Plumage Iridescence in African Starlings.</title>
        <authorList>
            <person name="Rubenstein D.R."/>
            <person name="Corvelo A."/>
            <person name="MacManes M.D."/>
            <person name="Maia R."/>
            <person name="Narzisi G."/>
            <person name="Rousaki A."/>
            <person name="Vandenabeele P."/>
            <person name="Shawkey M.D."/>
            <person name="Solomon J."/>
        </authorList>
    </citation>
    <scope>NUCLEOTIDE SEQUENCE [LARGE SCALE GENOMIC DNA]</scope>
    <source>
        <strain evidence="12">SS15</strain>
    </source>
</reference>
<keyword evidence="3" id="KW-0221">Differentiation</keyword>
<keyword evidence="2" id="KW-0217">Developmental protein</keyword>
<dbReference type="PANTHER" id="PTHR15402:SF2">
    <property type="entry name" value="TRANSCRIPTION FACTOR LIKE 5"/>
    <property type="match status" value="1"/>
</dbReference>
<feature type="region of interest" description="Disordered" evidence="9">
    <location>
        <begin position="1"/>
        <end position="42"/>
    </location>
</feature>
<comment type="caution">
    <text evidence="11">The sequence shown here is derived from an EMBL/GenBank/DDBJ whole genome shotgun (WGS) entry which is preliminary data.</text>
</comment>
<evidence type="ECO:0000256" key="1">
    <source>
        <dbReference type="ARBA" id="ARBA00004123"/>
    </source>
</evidence>
<dbReference type="SUPFAM" id="SSF47459">
    <property type="entry name" value="HLH, helix-loop-helix DNA-binding domain"/>
    <property type="match status" value="1"/>
</dbReference>
<feature type="region of interest" description="Disordered" evidence="9">
    <location>
        <begin position="388"/>
        <end position="436"/>
    </location>
</feature>
<evidence type="ECO:0000313" key="13">
    <source>
        <dbReference type="Proteomes" id="UP000618051"/>
    </source>
</evidence>
<gene>
    <name evidence="12" type="ORF">IHE44_0004654</name>
    <name evidence="11" type="ORF">IHE44_004374</name>
</gene>
<dbReference type="FunFam" id="4.10.280.10:FF:000057">
    <property type="entry name" value="transcription factor-like 5 protein-like"/>
    <property type="match status" value="1"/>
</dbReference>
<feature type="region of interest" description="Disordered" evidence="9">
    <location>
        <begin position="1086"/>
        <end position="1123"/>
    </location>
</feature>
<dbReference type="Gene3D" id="4.10.280.10">
    <property type="entry name" value="Helix-loop-helix DNA-binding domain"/>
    <property type="match status" value="1"/>
</dbReference>
<evidence type="ECO:0000256" key="8">
    <source>
        <dbReference type="ARBA" id="ARBA00023242"/>
    </source>
</evidence>
<feature type="compositionally biased region" description="Low complexity" evidence="9">
    <location>
        <begin position="100"/>
        <end position="118"/>
    </location>
</feature>
<dbReference type="PROSITE" id="PS50888">
    <property type="entry name" value="BHLH"/>
    <property type="match status" value="1"/>
</dbReference>
<evidence type="ECO:0000259" key="10">
    <source>
        <dbReference type="PROSITE" id="PS50888"/>
    </source>
</evidence>
<evidence type="ECO:0000256" key="4">
    <source>
        <dbReference type="ARBA" id="ARBA00022871"/>
    </source>
</evidence>
<feature type="region of interest" description="Disordered" evidence="9">
    <location>
        <begin position="643"/>
        <end position="666"/>
    </location>
</feature>
<reference evidence="12" key="3">
    <citation type="submission" date="2022-01" db="EMBL/GenBank/DDBJ databases">
        <authorList>
            <person name="Rubenstein D.R."/>
        </authorList>
    </citation>
    <scope>NUCLEOTIDE SEQUENCE</scope>
    <source>
        <strain evidence="12">SS15</strain>
        <tissue evidence="12">Liver</tissue>
    </source>
</reference>
<dbReference type="Pfam" id="PF00010">
    <property type="entry name" value="HLH"/>
    <property type="match status" value="1"/>
</dbReference>
<organism evidence="11">
    <name type="scientific">Lamprotornis superbus</name>
    <dbReference type="NCBI Taxonomy" id="245042"/>
    <lineage>
        <taxon>Eukaryota</taxon>
        <taxon>Metazoa</taxon>
        <taxon>Chordata</taxon>
        <taxon>Craniata</taxon>
        <taxon>Vertebrata</taxon>
        <taxon>Euteleostomi</taxon>
        <taxon>Archelosauria</taxon>
        <taxon>Archosauria</taxon>
        <taxon>Dinosauria</taxon>
        <taxon>Saurischia</taxon>
        <taxon>Theropoda</taxon>
        <taxon>Coelurosauria</taxon>
        <taxon>Aves</taxon>
        <taxon>Neognathae</taxon>
        <taxon>Neoaves</taxon>
        <taxon>Telluraves</taxon>
        <taxon>Australaves</taxon>
        <taxon>Passeriformes</taxon>
        <taxon>Sturnidae</taxon>
        <taxon>Lamprotornis</taxon>
    </lineage>
</organism>
<evidence type="ECO:0000256" key="3">
    <source>
        <dbReference type="ARBA" id="ARBA00022782"/>
    </source>
</evidence>
<dbReference type="OrthoDB" id="9946078at2759"/>
<feature type="compositionally biased region" description="Low complexity" evidence="9">
    <location>
        <begin position="408"/>
        <end position="426"/>
    </location>
</feature>
<dbReference type="GO" id="GO:0005634">
    <property type="term" value="C:nucleus"/>
    <property type="evidence" value="ECO:0007669"/>
    <property type="project" value="UniProtKB-SubCell"/>
</dbReference>
<feature type="compositionally biased region" description="Low complexity" evidence="9">
    <location>
        <begin position="15"/>
        <end position="27"/>
    </location>
</feature>
<evidence type="ECO:0000313" key="12">
    <source>
        <dbReference type="EMBL" id="KAI1233474.1"/>
    </source>
</evidence>
<protein>
    <recommendedName>
        <fullName evidence="10">BHLH domain-containing protein</fullName>
    </recommendedName>
</protein>
<feature type="compositionally biased region" description="Basic and acidic residues" evidence="9">
    <location>
        <begin position="1086"/>
        <end position="1100"/>
    </location>
</feature>
<dbReference type="GO" id="GO:0000978">
    <property type="term" value="F:RNA polymerase II cis-regulatory region sequence-specific DNA binding"/>
    <property type="evidence" value="ECO:0007669"/>
    <property type="project" value="TreeGrafter"/>
</dbReference>
<dbReference type="CDD" id="cd18909">
    <property type="entry name" value="bHLH_TCFL5"/>
    <property type="match status" value="1"/>
</dbReference>
<keyword evidence="13" id="KW-1185">Reference proteome</keyword>
<dbReference type="SMART" id="SM00353">
    <property type="entry name" value="HLH"/>
    <property type="match status" value="1"/>
</dbReference>
<dbReference type="GO" id="GO:0030154">
    <property type="term" value="P:cell differentiation"/>
    <property type="evidence" value="ECO:0007669"/>
    <property type="project" value="UniProtKB-KW"/>
</dbReference>
<dbReference type="Proteomes" id="UP000618051">
    <property type="component" value="Unassembled WGS sequence"/>
</dbReference>
<dbReference type="GO" id="GO:0046983">
    <property type="term" value="F:protein dimerization activity"/>
    <property type="evidence" value="ECO:0007669"/>
    <property type="project" value="InterPro"/>
</dbReference>
<keyword evidence="4" id="KW-0744">Spermatogenesis</keyword>
<keyword evidence="8" id="KW-0539">Nucleus</keyword>
<dbReference type="EMBL" id="JADDUC010000019">
    <property type="protein sequence ID" value="KAG0126119.1"/>
    <property type="molecule type" value="Genomic_DNA"/>
</dbReference>
<keyword evidence="6" id="KW-0238">DNA-binding</keyword>
<evidence type="ECO:0000313" key="11">
    <source>
        <dbReference type="EMBL" id="KAG0126119.1"/>
    </source>
</evidence>